<sequence length="137" mass="14961">MFQGPKFSRCHRVVSPEPFFASCVYDMCVCGDDESCLCEVLSSYSKECAKSGVRLQWRSVGLCAIGCDEEKGFMFDECGPVCARTCENFNTPLGNLTSSCYKPCVASCQCPADKVLHAGECISSDQCPPIQRESVIP</sequence>
<evidence type="ECO:0000256" key="1">
    <source>
        <dbReference type="ARBA" id="ARBA00004613"/>
    </source>
</evidence>
<keyword evidence="2" id="KW-0964">Secreted</keyword>
<keyword evidence="3" id="KW-0732">Signal</keyword>
<dbReference type="PANTHER" id="PTHR46698:SF6">
    <property type="entry name" value="KIELIN_CHORDIN-LIKE PROTEIN"/>
    <property type="match status" value="1"/>
</dbReference>
<dbReference type="InterPro" id="IPR052424">
    <property type="entry name" value="Kielin_Chordin-BMP_Reg"/>
</dbReference>
<evidence type="ECO:0000313" key="5">
    <source>
        <dbReference type="EMBL" id="KAJ8315299.1"/>
    </source>
</evidence>
<reference evidence="5 6" key="1">
    <citation type="submission" date="2022-12" db="EMBL/GenBank/DDBJ databases">
        <title>Chromosome-level genome of Tegillarca granosa.</title>
        <authorList>
            <person name="Kim J."/>
        </authorList>
    </citation>
    <scope>NUCLEOTIDE SEQUENCE [LARGE SCALE GENOMIC DNA]</scope>
    <source>
        <strain evidence="5">Teg-2019</strain>
        <tissue evidence="5">Adductor muscle</tissue>
    </source>
</reference>
<comment type="subcellular location">
    <subcellularLocation>
        <location evidence="1">Secreted</location>
    </subcellularLocation>
</comment>
<dbReference type="Proteomes" id="UP001217089">
    <property type="component" value="Unassembled WGS sequence"/>
</dbReference>
<protein>
    <recommendedName>
        <fullName evidence="4">VWF/SSPO/Zonadhesin-like cysteine-rich domain-containing protein</fullName>
    </recommendedName>
</protein>
<evidence type="ECO:0000256" key="2">
    <source>
        <dbReference type="ARBA" id="ARBA00022525"/>
    </source>
</evidence>
<dbReference type="EMBL" id="JARBDR010000337">
    <property type="protein sequence ID" value="KAJ8315299.1"/>
    <property type="molecule type" value="Genomic_DNA"/>
</dbReference>
<dbReference type="CDD" id="cd19941">
    <property type="entry name" value="TIL"/>
    <property type="match status" value="1"/>
</dbReference>
<evidence type="ECO:0000313" key="6">
    <source>
        <dbReference type="Proteomes" id="UP001217089"/>
    </source>
</evidence>
<dbReference type="Pfam" id="PF01826">
    <property type="entry name" value="TIL"/>
    <property type="match status" value="1"/>
</dbReference>
<name>A0ABQ9FDC0_TEGGR</name>
<dbReference type="SUPFAM" id="SSF57567">
    <property type="entry name" value="Serine protease inhibitors"/>
    <property type="match status" value="1"/>
</dbReference>
<dbReference type="InterPro" id="IPR002919">
    <property type="entry name" value="TIL_dom"/>
</dbReference>
<keyword evidence="6" id="KW-1185">Reference proteome</keyword>
<feature type="domain" description="VWF/SSPO/Zonadhesin-like cysteine-rich" evidence="4">
    <location>
        <begin position="3"/>
        <end position="64"/>
    </location>
</feature>
<evidence type="ECO:0000259" key="4">
    <source>
        <dbReference type="SMART" id="SM00832"/>
    </source>
</evidence>
<dbReference type="InterPro" id="IPR036084">
    <property type="entry name" value="Ser_inhib-like_sf"/>
</dbReference>
<organism evidence="5 6">
    <name type="scientific">Tegillarca granosa</name>
    <name type="common">Malaysian cockle</name>
    <name type="synonym">Anadara granosa</name>
    <dbReference type="NCBI Taxonomy" id="220873"/>
    <lineage>
        <taxon>Eukaryota</taxon>
        <taxon>Metazoa</taxon>
        <taxon>Spiralia</taxon>
        <taxon>Lophotrochozoa</taxon>
        <taxon>Mollusca</taxon>
        <taxon>Bivalvia</taxon>
        <taxon>Autobranchia</taxon>
        <taxon>Pteriomorphia</taxon>
        <taxon>Arcoida</taxon>
        <taxon>Arcoidea</taxon>
        <taxon>Arcidae</taxon>
        <taxon>Tegillarca</taxon>
    </lineage>
</organism>
<proteinExistence type="predicted"/>
<accession>A0ABQ9FDC0</accession>
<dbReference type="InterPro" id="IPR014853">
    <property type="entry name" value="VWF/SSPO/ZAN-like_Cys-rich_dom"/>
</dbReference>
<dbReference type="Pfam" id="PF08742">
    <property type="entry name" value="C8"/>
    <property type="match status" value="1"/>
</dbReference>
<comment type="caution">
    <text evidence="5">The sequence shown here is derived from an EMBL/GenBank/DDBJ whole genome shotgun (WGS) entry which is preliminary data.</text>
</comment>
<evidence type="ECO:0000256" key="3">
    <source>
        <dbReference type="ARBA" id="ARBA00022729"/>
    </source>
</evidence>
<dbReference type="SMART" id="SM00832">
    <property type="entry name" value="C8"/>
    <property type="match status" value="1"/>
</dbReference>
<dbReference type="Gene3D" id="2.10.25.10">
    <property type="entry name" value="Laminin"/>
    <property type="match status" value="1"/>
</dbReference>
<dbReference type="PANTHER" id="PTHR46698">
    <property type="entry name" value="CROSSVEINLESS 2"/>
    <property type="match status" value="1"/>
</dbReference>
<gene>
    <name evidence="5" type="ORF">KUTeg_007449</name>
</gene>